<evidence type="ECO:0000256" key="1">
    <source>
        <dbReference type="SAM" id="MobiDB-lite"/>
    </source>
</evidence>
<dbReference type="Proteomes" id="UP000269221">
    <property type="component" value="Unassembled WGS sequence"/>
</dbReference>
<accession>A0A3M0L830</accession>
<feature type="compositionally biased region" description="Basic and acidic residues" evidence="1">
    <location>
        <begin position="99"/>
        <end position="131"/>
    </location>
</feature>
<reference evidence="2 3" key="1">
    <citation type="submission" date="2018-07" db="EMBL/GenBank/DDBJ databases">
        <title>A high quality draft genome assembly of the barn swallow (H. rustica rustica).</title>
        <authorList>
            <person name="Formenti G."/>
            <person name="Chiara M."/>
            <person name="Poveda L."/>
            <person name="Francoijs K.-J."/>
            <person name="Bonisoli-Alquati A."/>
            <person name="Canova L."/>
            <person name="Gianfranceschi L."/>
            <person name="Horner D.S."/>
            <person name="Saino N."/>
        </authorList>
    </citation>
    <scope>NUCLEOTIDE SEQUENCE [LARGE SCALE GENOMIC DNA]</scope>
    <source>
        <strain evidence="2">Chelidonia</strain>
        <tissue evidence="2">Blood</tissue>
    </source>
</reference>
<keyword evidence="3" id="KW-1185">Reference proteome</keyword>
<proteinExistence type="predicted"/>
<protein>
    <submittedName>
        <fullName evidence="2">Uncharacterized protein</fullName>
    </submittedName>
</protein>
<comment type="caution">
    <text evidence="2">The sequence shown here is derived from an EMBL/GenBank/DDBJ whole genome shotgun (WGS) entry which is preliminary data.</text>
</comment>
<feature type="region of interest" description="Disordered" evidence="1">
    <location>
        <begin position="43"/>
        <end position="131"/>
    </location>
</feature>
<feature type="compositionally biased region" description="Basic and acidic residues" evidence="1">
    <location>
        <begin position="61"/>
        <end position="90"/>
    </location>
</feature>
<name>A0A3M0L830_HIRRU</name>
<dbReference type="AlphaFoldDB" id="A0A3M0L830"/>
<dbReference type="EMBL" id="QRBI01000093">
    <property type="protein sequence ID" value="RMC21679.1"/>
    <property type="molecule type" value="Genomic_DNA"/>
</dbReference>
<sequence length="131" mass="16051">MDAFPACSPPKHSAGDYLESKKASNLTFLCNCKNRLISPGTTYCFLKKGKGPRSSTNKTKYCGEERRGEERRGEEEREREREKRREEKRREEKKKKRREREEKRREEKRREEKRREEKEKRREEKRRENAD</sequence>
<evidence type="ECO:0000313" key="2">
    <source>
        <dbReference type="EMBL" id="RMC21679.1"/>
    </source>
</evidence>
<evidence type="ECO:0000313" key="3">
    <source>
        <dbReference type="Proteomes" id="UP000269221"/>
    </source>
</evidence>
<gene>
    <name evidence="2" type="ORF">DUI87_02547</name>
</gene>
<organism evidence="2 3">
    <name type="scientific">Hirundo rustica rustica</name>
    <dbReference type="NCBI Taxonomy" id="333673"/>
    <lineage>
        <taxon>Eukaryota</taxon>
        <taxon>Metazoa</taxon>
        <taxon>Chordata</taxon>
        <taxon>Craniata</taxon>
        <taxon>Vertebrata</taxon>
        <taxon>Euteleostomi</taxon>
        <taxon>Archelosauria</taxon>
        <taxon>Archosauria</taxon>
        <taxon>Dinosauria</taxon>
        <taxon>Saurischia</taxon>
        <taxon>Theropoda</taxon>
        <taxon>Coelurosauria</taxon>
        <taxon>Aves</taxon>
        <taxon>Neognathae</taxon>
        <taxon>Neoaves</taxon>
        <taxon>Telluraves</taxon>
        <taxon>Australaves</taxon>
        <taxon>Passeriformes</taxon>
        <taxon>Sylvioidea</taxon>
        <taxon>Hirundinidae</taxon>
        <taxon>Hirundo</taxon>
    </lineage>
</organism>